<feature type="chain" id="PRO_5024272348" description="DUF6318 domain-containing protein" evidence="2">
    <location>
        <begin position="29"/>
        <end position="258"/>
    </location>
</feature>
<evidence type="ECO:0000256" key="2">
    <source>
        <dbReference type="SAM" id="SignalP"/>
    </source>
</evidence>
<dbReference type="AlphaFoldDB" id="A0A5R9BGW1"/>
<accession>A0A5R9BGW1</accession>
<evidence type="ECO:0000313" key="5">
    <source>
        <dbReference type="Proteomes" id="UP000310458"/>
    </source>
</evidence>
<organism evidence="4 5">
    <name type="scientific">Nesterenkonia salmonea</name>
    <dbReference type="NCBI Taxonomy" id="1804987"/>
    <lineage>
        <taxon>Bacteria</taxon>
        <taxon>Bacillati</taxon>
        <taxon>Actinomycetota</taxon>
        <taxon>Actinomycetes</taxon>
        <taxon>Micrococcales</taxon>
        <taxon>Micrococcaceae</taxon>
        <taxon>Nesterenkonia</taxon>
    </lineage>
</organism>
<sequence length="258" mass="27736">MTHLGVWRITGAAVVMVGLAGCAAGADADEPAPTVLETPPEASADTGNSESVDFGGEDPEADSPDESEPTPVPASSEGPAQNWPAPDPPDEIYEPTEEGAEALLQYFYEARHYARVTGDTEPFEGVSVPGCAICDYELDVVEEVYSNDGWYVSEPDEVSDFYLRLDSDDAASGMFALKESDFETYWQGEFYGETEADSVEGFGFAMVFEDGSWQMLETTHLGEFDADLLGFQSKSESSISSLASTPEFGIHARPGDSL</sequence>
<proteinExistence type="predicted"/>
<name>A0A5R9BGW1_9MICC</name>
<gene>
    <name evidence="4" type="ORF">FEF26_02230</name>
</gene>
<dbReference type="Pfam" id="PF19843">
    <property type="entry name" value="DUF6318"/>
    <property type="match status" value="1"/>
</dbReference>
<dbReference type="OrthoDB" id="3748111at2"/>
<dbReference type="EMBL" id="VAVZ01000004">
    <property type="protein sequence ID" value="TLP99724.1"/>
    <property type="molecule type" value="Genomic_DNA"/>
</dbReference>
<keyword evidence="5" id="KW-1185">Reference proteome</keyword>
<feature type="region of interest" description="Disordered" evidence="1">
    <location>
        <begin position="239"/>
        <end position="258"/>
    </location>
</feature>
<reference evidence="4 5" key="1">
    <citation type="submission" date="2019-05" db="EMBL/GenBank/DDBJ databases">
        <title>Nesterenkonia sp. GY074 isolated from the Southern Atlantic Ocean.</title>
        <authorList>
            <person name="Zhang G."/>
        </authorList>
    </citation>
    <scope>NUCLEOTIDE SEQUENCE [LARGE SCALE GENOMIC DNA]</scope>
    <source>
        <strain evidence="4 5">GY074</strain>
    </source>
</reference>
<dbReference type="InterPro" id="IPR046281">
    <property type="entry name" value="DUF6318"/>
</dbReference>
<dbReference type="RefSeq" id="WP_138251911.1">
    <property type="nucleotide sequence ID" value="NZ_VAVZ01000004.1"/>
</dbReference>
<feature type="region of interest" description="Disordered" evidence="1">
    <location>
        <begin position="29"/>
        <end position="94"/>
    </location>
</feature>
<dbReference type="Proteomes" id="UP000310458">
    <property type="component" value="Unassembled WGS sequence"/>
</dbReference>
<evidence type="ECO:0000259" key="3">
    <source>
        <dbReference type="Pfam" id="PF19843"/>
    </source>
</evidence>
<feature type="domain" description="DUF6318" evidence="3">
    <location>
        <begin position="72"/>
        <end position="217"/>
    </location>
</feature>
<keyword evidence="2" id="KW-0732">Signal</keyword>
<evidence type="ECO:0000256" key="1">
    <source>
        <dbReference type="SAM" id="MobiDB-lite"/>
    </source>
</evidence>
<feature type="signal peptide" evidence="2">
    <location>
        <begin position="1"/>
        <end position="28"/>
    </location>
</feature>
<feature type="compositionally biased region" description="Acidic residues" evidence="1">
    <location>
        <begin position="55"/>
        <end position="68"/>
    </location>
</feature>
<protein>
    <recommendedName>
        <fullName evidence="3">DUF6318 domain-containing protein</fullName>
    </recommendedName>
</protein>
<evidence type="ECO:0000313" key="4">
    <source>
        <dbReference type="EMBL" id="TLP99724.1"/>
    </source>
</evidence>
<comment type="caution">
    <text evidence="4">The sequence shown here is derived from an EMBL/GenBank/DDBJ whole genome shotgun (WGS) entry which is preliminary data.</text>
</comment>